<dbReference type="InterPro" id="IPR008318">
    <property type="entry name" value="UCP030820"/>
</dbReference>
<evidence type="ECO:0000313" key="1">
    <source>
        <dbReference type="EMBL" id="MBO1360141.1"/>
    </source>
</evidence>
<comment type="caution">
    <text evidence="1">The sequence shown here is derived from an EMBL/GenBank/DDBJ whole genome shotgun (WGS) entry which is preliminary data.</text>
</comment>
<accession>A0ABS3LW58</accession>
<sequence>MPLLENGRVVSDRWTYAVEGEPLGEGAVIVPSSRLSEGLGRAEGELGVLLAPDEAAETLRAGLAKLSLVAVRFPIFRDGRAFSQARALREHLHFKGEVRAVGHILPDQYEFLMRCGVTTVEVPENADISVWNAALQRFSVAMQPSIAAEKATGFGLRRFLDVAG</sequence>
<keyword evidence="2" id="KW-1185">Reference proteome</keyword>
<gene>
    <name evidence="1" type="ORF">J2D73_10060</name>
</gene>
<dbReference type="Pfam" id="PF06073">
    <property type="entry name" value="DUF934"/>
    <property type="match status" value="1"/>
</dbReference>
<reference evidence="1 2" key="1">
    <citation type="submission" date="2021-03" db="EMBL/GenBank/DDBJ databases">
        <title>The complete genome sequence of Acetobacter sacchari TBRC 11175.</title>
        <authorList>
            <person name="Charoenyingcharoen P."/>
            <person name="Yukphan P."/>
        </authorList>
    </citation>
    <scope>NUCLEOTIDE SEQUENCE [LARGE SCALE GENOMIC DNA]</scope>
    <source>
        <strain evidence="1 2">TBRC 11175</strain>
    </source>
</reference>
<dbReference type="RefSeq" id="WP_207881421.1">
    <property type="nucleotide sequence ID" value="NZ_JAFVMF010000009.1"/>
</dbReference>
<dbReference type="EMBL" id="JAFVMF010000009">
    <property type="protein sequence ID" value="MBO1360141.1"/>
    <property type="molecule type" value="Genomic_DNA"/>
</dbReference>
<organism evidence="1 2">
    <name type="scientific">Acetobacter sacchari</name>
    <dbReference type="NCBI Taxonomy" id="2661687"/>
    <lineage>
        <taxon>Bacteria</taxon>
        <taxon>Pseudomonadati</taxon>
        <taxon>Pseudomonadota</taxon>
        <taxon>Alphaproteobacteria</taxon>
        <taxon>Acetobacterales</taxon>
        <taxon>Acetobacteraceae</taxon>
        <taxon>Acetobacter</taxon>
    </lineage>
</organism>
<protein>
    <submittedName>
        <fullName evidence="1">DUF934 domain-containing protein</fullName>
    </submittedName>
</protein>
<dbReference type="Proteomes" id="UP000664771">
    <property type="component" value="Unassembled WGS sequence"/>
</dbReference>
<evidence type="ECO:0000313" key="2">
    <source>
        <dbReference type="Proteomes" id="UP000664771"/>
    </source>
</evidence>
<name>A0ABS3LW58_9PROT</name>
<dbReference type="PIRSF" id="PIRSF030820">
    <property type="entry name" value="UCP030820"/>
    <property type="match status" value="1"/>
</dbReference>
<proteinExistence type="predicted"/>